<name>A0ABQ0C9I3_9PROT</name>
<dbReference type="InterPro" id="IPR051319">
    <property type="entry name" value="Oligoribo/pAp-PDE_c-di-AMP_PDE"/>
</dbReference>
<keyword evidence="2" id="KW-1185">Reference proteome</keyword>
<reference evidence="1 2" key="2">
    <citation type="submission" date="2024-09" db="EMBL/GenBank/DDBJ databases">
        <title>Draft genome sequence of Candidatus Magnetaquicoccaceae bacterium FCR-1.</title>
        <authorList>
            <person name="Shimoshige H."/>
            <person name="Shimamura S."/>
            <person name="Taoka A."/>
            <person name="Kobayashi H."/>
            <person name="Maekawa T."/>
        </authorList>
    </citation>
    <scope>NUCLEOTIDE SEQUENCE [LARGE SCALE GENOMIC DNA]</scope>
    <source>
        <strain evidence="1 2">FCR-1</strain>
    </source>
</reference>
<dbReference type="GO" id="GO:0004427">
    <property type="term" value="F:inorganic diphosphate phosphatase activity"/>
    <property type="evidence" value="ECO:0007669"/>
    <property type="project" value="UniProtKB-EC"/>
</dbReference>
<dbReference type="PANTHER" id="PTHR47618">
    <property type="entry name" value="BIFUNCTIONAL OLIGORIBONUCLEASE AND PAP PHOSPHATASE NRNA"/>
    <property type="match status" value="1"/>
</dbReference>
<dbReference type="EMBL" id="BAAFGK010000004">
    <property type="protein sequence ID" value="GAB0057547.1"/>
    <property type="molecule type" value="Genomic_DNA"/>
</dbReference>
<dbReference type="Gene3D" id="3.90.1640.10">
    <property type="entry name" value="inorganic pyrophosphatase (n-terminal core)"/>
    <property type="match status" value="1"/>
</dbReference>
<keyword evidence="1" id="KW-0378">Hydrolase</keyword>
<dbReference type="Proteomes" id="UP001628193">
    <property type="component" value="Unassembled WGS sequence"/>
</dbReference>
<accession>A0ABQ0C9I3</accession>
<organism evidence="1 2">
    <name type="scientific">Candidatus Magnetaquiglobus chichijimensis</name>
    <dbReference type="NCBI Taxonomy" id="3141448"/>
    <lineage>
        <taxon>Bacteria</taxon>
        <taxon>Pseudomonadati</taxon>
        <taxon>Pseudomonadota</taxon>
        <taxon>Magnetococcia</taxon>
        <taxon>Magnetococcales</taxon>
        <taxon>Candidatus Magnetaquicoccaceae</taxon>
        <taxon>Candidatus Magnetaquiglobus</taxon>
    </lineage>
</organism>
<gene>
    <name evidence="1" type="primary">ppaC</name>
    <name evidence="1" type="ORF">SIID45300_01877</name>
</gene>
<protein>
    <submittedName>
        <fullName evidence="1">Manganese-dependent inorganic pyrophosphatase</fullName>
        <ecNumber evidence="1">3.6.1.1</ecNumber>
    </submittedName>
</protein>
<proteinExistence type="predicted"/>
<dbReference type="InterPro" id="IPR038763">
    <property type="entry name" value="DHH_sf"/>
</dbReference>
<sequence>MEELTAKSKAMQLEAMLAHREGERHAVVLQDFPDPDAIACGFAYHLLAEERGIQSELIYGGRISHQENIALINLLEIRLTEWGAEEIAPGYFQGAVFVDNQGTTSNLVDRLDEAGVPVLAVVDHHDLQHRLSAPIFTDIRPVGACATIFTHYMAEGLLPLRTSKPEHRRLATALMHGIISETGSMIRAQPSDFTAAAFLQPFCDIDLLMDILHQRRNHKVMEVIRLALANRVIKAGLCLSGVGYLRGEDRDAIPQAADFLLTEDTVQTVVVYGIVTMADGSESIHGSLRTSRNSLSPDAFLKEVLGRTEQGIFYGGGKAGAGGFEIPLGFLSGNDNEELAQLKWNAFDGKIRKKFFKKIGMEEA</sequence>
<comment type="caution">
    <text evidence="1">The sequence shown here is derived from an EMBL/GenBank/DDBJ whole genome shotgun (WGS) entry which is preliminary data.</text>
</comment>
<dbReference type="SUPFAM" id="SSF64182">
    <property type="entry name" value="DHH phosphoesterases"/>
    <property type="match status" value="1"/>
</dbReference>
<dbReference type="RefSeq" id="WP_420905243.1">
    <property type="nucleotide sequence ID" value="NZ_BAAFGK010000004.1"/>
</dbReference>
<dbReference type="EC" id="3.6.1.1" evidence="1"/>
<evidence type="ECO:0000313" key="2">
    <source>
        <dbReference type="Proteomes" id="UP001628193"/>
    </source>
</evidence>
<reference evidence="1 2" key="1">
    <citation type="submission" date="2024-05" db="EMBL/GenBank/DDBJ databases">
        <authorList>
            <consortium name="Candidatus Magnetaquicoccaceae bacterium FCR-1 genome sequencing consortium"/>
            <person name="Shimoshige H."/>
            <person name="Shimamura S."/>
            <person name="Taoka A."/>
            <person name="Kobayashi H."/>
            <person name="Maekawa T."/>
        </authorList>
    </citation>
    <scope>NUCLEOTIDE SEQUENCE [LARGE SCALE GENOMIC DNA]</scope>
    <source>
        <strain evidence="1 2">FCR-1</strain>
    </source>
</reference>
<dbReference type="PANTHER" id="PTHR47618:SF1">
    <property type="entry name" value="BIFUNCTIONAL OLIGORIBONUCLEASE AND PAP PHOSPHATASE NRNA"/>
    <property type="match status" value="1"/>
</dbReference>
<evidence type="ECO:0000313" key="1">
    <source>
        <dbReference type="EMBL" id="GAB0057547.1"/>
    </source>
</evidence>